<accession>A0A8S1PJG6</accession>
<evidence type="ECO:0000259" key="1">
    <source>
        <dbReference type="PROSITE" id="PS50011"/>
    </source>
</evidence>
<dbReference type="PROSITE" id="PS50011">
    <property type="entry name" value="PROTEIN_KINASE_DOM"/>
    <property type="match status" value="1"/>
</dbReference>
<dbReference type="OrthoDB" id="10252354at2759"/>
<comment type="caution">
    <text evidence="2">The sequence shown here is derived from an EMBL/GenBank/DDBJ whole genome shotgun (WGS) entry which is preliminary data.</text>
</comment>
<dbReference type="PANTHER" id="PTHR24347">
    <property type="entry name" value="SERINE/THREONINE-PROTEIN KINASE"/>
    <property type="match status" value="1"/>
</dbReference>
<organism evidence="2 3">
    <name type="scientific">Paramecium sonneborni</name>
    <dbReference type="NCBI Taxonomy" id="65129"/>
    <lineage>
        <taxon>Eukaryota</taxon>
        <taxon>Sar</taxon>
        <taxon>Alveolata</taxon>
        <taxon>Ciliophora</taxon>
        <taxon>Intramacronucleata</taxon>
        <taxon>Oligohymenophorea</taxon>
        <taxon>Peniculida</taxon>
        <taxon>Parameciidae</taxon>
        <taxon>Paramecium</taxon>
    </lineage>
</organism>
<protein>
    <recommendedName>
        <fullName evidence="1">Protein kinase domain-containing protein</fullName>
    </recommendedName>
</protein>
<sequence length="377" mass="44399">MQKSMKNKKCYYIIMEYMEGGTLAQKIKEKQLNEQEAAIIMKQILEGVNYLHDRSIIHRDLKPENIMLTGANVKIADFGLSFRFSSTEGNFHKLLNKKCGTIIYMAPEQFTEKYYSKQVDAWSCGIILYMLLNGGTHPFYNQEDTKYDFIQKILNPTIEIPFNISPLAKDLFFKLINVNPIDRYNVSQALMHPWITRKFHEKIPLTYQQQLDQFLKEQQIQQQFKLLFFLQYLKRNSPRTQIFQDSVKELEQENSNNQQNRTSASPTQNKFKILQINNKHKNQFHTAPRIESQGKFLDFSLTQKTNFKKSMENILVFEKDKSEKSQNCSARSLKQKSTQMINKYFIPTSFQESFCGSNKNKINLKPHKRLLPPLKNK</sequence>
<evidence type="ECO:0000313" key="2">
    <source>
        <dbReference type="EMBL" id="CAD8103039.1"/>
    </source>
</evidence>
<dbReference type="InterPro" id="IPR000719">
    <property type="entry name" value="Prot_kinase_dom"/>
</dbReference>
<dbReference type="PROSITE" id="PS00108">
    <property type="entry name" value="PROTEIN_KINASE_ST"/>
    <property type="match status" value="1"/>
</dbReference>
<dbReference type="Proteomes" id="UP000692954">
    <property type="component" value="Unassembled WGS sequence"/>
</dbReference>
<dbReference type="Pfam" id="PF00069">
    <property type="entry name" value="Pkinase"/>
    <property type="match status" value="1"/>
</dbReference>
<dbReference type="AlphaFoldDB" id="A0A8S1PJG6"/>
<evidence type="ECO:0000313" key="3">
    <source>
        <dbReference type="Proteomes" id="UP000692954"/>
    </source>
</evidence>
<gene>
    <name evidence="2" type="ORF">PSON_ATCC_30995.1.T0790098</name>
</gene>
<proteinExistence type="predicted"/>
<dbReference type="InterPro" id="IPR008271">
    <property type="entry name" value="Ser/Thr_kinase_AS"/>
</dbReference>
<dbReference type="SMART" id="SM00220">
    <property type="entry name" value="S_TKc"/>
    <property type="match status" value="1"/>
</dbReference>
<dbReference type="GO" id="GO:0005524">
    <property type="term" value="F:ATP binding"/>
    <property type="evidence" value="ECO:0007669"/>
    <property type="project" value="InterPro"/>
</dbReference>
<name>A0A8S1PJG6_9CILI</name>
<dbReference type="EMBL" id="CAJJDN010000079">
    <property type="protein sequence ID" value="CAD8103039.1"/>
    <property type="molecule type" value="Genomic_DNA"/>
</dbReference>
<reference evidence="2" key="1">
    <citation type="submission" date="2021-01" db="EMBL/GenBank/DDBJ databases">
        <authorList>
            <consortium name="Genoscope - CEA"/>
            <person name="William W."/>
        </authorList>
    </citation>
    <scope>NUCLEOTIDE SEQUENCE</scope>
</reference>
<keyword evidence="3" id="KW-1185">Reference proteome</keyword>
<dbReference type="GO" id="GO:0004672">
    <property type="term" value="F:protein kinase activity"/>
    <property type="evidence" value="ECO:0007669"/>
    <property type="project" value="InterPro"/>
</dbReference>
<feature type="domain" description="Protein kinase" evidence="1">
    <location>
        <begin position="1"/>
        <end position="195"/>
    </location>
</feature>